<accession>A0AAN7YHI3</accession>
<dbReference type="EMBL" id="JAVRRL010000017">
    <property type="protein sequence ID" value="KAK5114472.1"/>
    <property type="molecule type" value="Genomic_DNA"/>
</dbReference>
<dbReference type="AlphaFoldDB" id="A0AAN7YHI3"/>
<feature type="compositionally biased region" description="Polar residues" evidence="1">
    <location>
        <begin position="154"/>
        <end position="169"/>
    </location>
</feature>
<sequence>MNPDPVALFQYPASAFNNAAYSPPYTSNNHGATSTPSFTTGRSQALNRNGGDAGAVASTAANVMQAQSLVGEYRQEYIATLLAASSTTVAVGCLAEQSSITCGIVIQDNTHFPYSSAAYTQSIPAPAQAIVQQPQHSTPEQSSTAATQLRISPNATSQQLQQKVQTSPSKYPMAAPPLPQSPANGQQYSMGSAPPTPGTPQPQTAEGLAREQQRVALLLDINTELLQELNKLIASGASGAPNTVPNTDGSNSSVASEEYLSVLRRVQENLRYLMPVAQNDASKTPKGPGAMTSPPTMPQLQPKYDRLRELFPGWEGQYDPATRQQMFGRS</sequence>
<organism evidence="2 3">
    <name type="scientific">Meristemomyces frigidus</name>
    <dbReference type="NCBI Taxonomy" id="1508187"/>
    <lineage>
        <taxon>Eukaryota</taxon>
        <taxon>Fungi</taxon>
        <taxon>Dikarya</taxon>
        <taxon>Ascomycota</taxon>
        <taxon>Pezizomycotina</taxon>
        <taxon>Dothideomycetes</taxon>
        <taxon>Dothideomycetidae</taxon>
        <taxon>Mycosphaerellales</taxon>
        <taxon>Teratosphaeriaceae</taxon>
        <taxon>Meristemomyces</taxon>
    </lineage>
</organism>
<reference evidence="2" key="1">
    <citation type="submission" date="2023-08" db="EMBL/GenBank/DDBJ databases">
        <title>Black Yeasts Isolated from many extreme environments.</title>
        <authorList>
            <person name="Coleine C."/>
            <person name="Stajich J.E."/>
            <person name="Selbmann L."/>
        </authorList>
    </citation>
    <scope>NUCLEOTIDE SEQUENCE</scope>
    <source>
        <strain evidence="2">CCFEE 5401</strain>
    </source>
</reference>
<dbReference type="Proteomes" id="UP001310890">
    <property type="component" value="Unassembled WGS sequence"/>
</dbReference>
<evidence type="ECO:0000313" key="2">
    <source>
        <dbReference type="EMBL" id="KAK5114472.1"/>
    </source>
</evidence>
<name>A0AAN7YHI3_9PEZI</name>
<gene>
    <name evidence="2" type="ORF">LTR62_002407</name>
</gene>
<evidence type="ECO:0000313" key="3">
    <source>
        <dbReference type="Proteomes" id="UP001310890"/>
    </source>
</evidence>
<evidence type="ECO:0000256" key="1">
    <source>
        <dbReference type="SAM" id="MobiDB-lite"/>
    </source>
</evidence>
<feature type="region of interest" description="Disordered" evidence="1">
    <location>
        <begin position="279"/>
        <end position="300"/>
    </location>
</feature>
<protein>
    <submittedName>
        <fullName evidence="2">Uncharacterized protein</fullName>
    </submittedName>
</protein>
<comment type="caution">
    <text evidence="2">The sequence shown here is derived from an EMBL/GenBank/DDBJ whole genome shotgun (WGS) entry which is preliminary data.</text>
</comment>
<feature type="compositionally biased region" description="Polar residues" evidence="1">
    <location>
        <begin position="181"/>
        <end position="190"/>
    </location>
</feature>
<proteinExistence type="predicted"/>
<feature type="region of interest" description="Disordered" evidence="1">
    <location>
        <begin position="154"/>
        <end position="207"/>
    </location>
</feature>